<feature type="transmembrane region" description="Helical" evidence="4">
    <location>
        <begin position="397"/>
        <end position="418"/>
    </location>
</feature>
<keyword evidence="7" id="KW-1185">Reference proteome</keyword>
<dbReference type="Pfam" id="PF07690">
    <property type="entry name" value="MFS_1"/>
    <property type="match status" value="1"/>
</dbReference>
<keyword evidence="1 4" id="KW-0812">Transmembrane</keyword>
<evidence type="ECO:0000313" key="7">
    <source>
        <dbReference type="Proteomes" id="UP001138540"/>
    </source>
</evidence>
<dbReference type="InterPro" id="IPR036259">
    <property type="entry name" value="MFS_trans_sf"/>
</dbReference>
<keyword evidence="2 4" id="KW-1133">Transmembrane helix</keyword>
<feature type="transmembrane region" description="Helical" evidence="4">
    <location>
        <begin position="117"/>
        <end position="138"/>
    </location>
</feature>
<evidence type="ECO:0000259" key="5">
    <source>
        <dbReference type="PROSITE" id="PS50850"/>
    </source>
</evidence>
<dbReference type="InterPro" id="IPR011701">
    <property type="entry name" value="MFS"/>
</dbReference>
<dbReference type="PANTHER" id="PTHR11360">
    <property type="entry name" value="MONOCARBOXYLATE TRANSPORTER"/>
    <property type="match status" value="1"/>
</dbReference>
<feature type="transmembrane region" description="Helical" evidence="4">
    <location>
        <begin position="240"/>
        <end position="257"/>
    </location>
</feature>
<feature type="domain" description="Major facilitator superfamily (MFS) profile" evidence="5">
    <location>
        <begin position="22"/>
        <end position="423"/>
    </location>
</feature>
<proteinExistence type="predicted"/>
<feature type="transmembrane region" description="Helical" evidence="4">
    <location>
        <begin position="63"/>
        <end position="82"/>
    </location>
</feature>
<reference evidence="6 7" key="1">
    <citation type="submission" date="2020-08" db="EMBL/GenBank/DDBJ databases">
        <title>Exploring microbial biodiversity for novel pathways involved in the catabolism of aromatic compounds derived from lignin.</title>
        <authorList>
            <person name="Elkins J."/>
        </authorList>
    </citation>
    <scope>NUCLEOTIDE SEQUENCE [LARGE SCALE GENOMIC DNA]</scope>
    <source>
        <strain evidence="6 7">B1D3A</strain>
    </source>
</reference>
<dbReference type="SUPFAM" id="SSF103473">
    <property type="entry name" value="MFS general substrate transporter"/>
    <property type="match status" value="1"/>
</dbReference>
<evidence type="ECO:0000256" key="4">
    <source>
        <dbReference type="SAM" id="Phobius"/>
    </source>
</evidence>
<protein>
    <submittedName>
        <fullName evidence="6">MFS family permease</fullName>
    </submittedName>
</protein>
<dbReference type="PANTHER" id="PTHR11360:SF290">
    <property type="entry name" value="MONOCARBOXYLATE MFS PERMEASE"/>
    <property type="match status" value="1"/>
</dbReference>
<evidence type="ECO:0000256" key="3">
    <source>
        <dbReference type="ARBA" id="ARBA00023136"/>
    </source>
</evidence>
<evidence type="ECO:0000256" key="1">
    <source>
        <dbReference type="ARBA" id="ARBA00022692"/>
    </source>
</evidence>
<feature type="transmembrane region" description="Helical" evidence="4">
    <location>
        <begin position="340"/>
        <end position="361"/>
    </location>
</feature>
<keyword evidence="3 4" id="KW-0472">Membrane</keyword>
<evidence type="ECO:0000256" key="2">
    <source>
        <dbReference type="ARBA" id="ARBA00022989"/>
    </source>
</evidence>
<evidence type="ECO:0000313" key="6">
    <source>
        <dbReference type="EMBL" id="MBB5986271.1"/>
    </source>
</evidence>
<dbReference type="InterPro" id="IPR050327">
    <property type="entry name" value="Proton-linked_MCT"/>
</dbReference>
<gene>
    <name evidence="6" type="ORF">HNP60_002245</name>
</gene>
<sequence>MTGAATAAGPEPRYESDFSFRKIKLATIITLANMFATSLLPFGAITLVNVPMTQEFGWSQTEYSWAMTALMWCGAVTLPFYGKFMDKVGVRLPIFFGTIGVGLATIALGFIDGALWQFYLCFALLGIFGSTAIGYTKIVSALFTQHRGKAMALLGVESTLAGAGIPPLLNWLITDFGWREMFIICGCIVLLLLPVIYFTVDEPGEIGSDRKLIRPKAEVKEDRSAKLEGLTDKQILRDRVFWLIVIATIIGTAPRTGMMPFLVPMLNEKGFSQGDAVTYMSITTLIAPLGTLVGGWAVDRFNTSRVAIPFKFISFVGLFFFAMVTASFGGWYLLAMAVGLGGFAFGTARPIGTYLHVRFFGLKAFGFYHGFENMFLAFSMGCAPPLVAWLHDSSGSYMSGYVIMLVCLALGTILYWILGPYRYASNIGAVPLPDEAESRKEGAPASAPGLAAPAAG</sequence>
<feature type="transmembrane region" description="Helical" evidence="4">
    <location>
        <begin position="23"/>
        <end position="43"/>
    </location>
</feature>
<dbReference type="RefSeq" id="WP_184153591.1">
    <property type="nucleotide sequence ID" value="NZ_JACHKA010000001.1"/>
</dbReference>
<feature type="transmembrane region" description="Helical" evidence="4">
    <location>
        <begin position="310"/>
        <end position="334"/>
    </location>
</feature>
<feature type="transmembrane region" description="Helical" evidence="4">
    <location>
        <begin position="277"/>
        <end position="298"/>
    </location>
</feature>
<dbReference type="Gene3D" id="1.20.1250.20">
    <property type="entry name" value="MFS general substrate transporter like domains"/>
    <property type="match status" value="2"/>
</dbReference>
<feature type="transmembrane region" description="Helical" evidence="4">
    <location>
        <begin position="150"/>
        <end position="169"/>
    </location>
</feature>
<feature type="transmembrane region" description="Helical" evidence="4">
    <location>
        <begin position="181"/>
        <end position="200"/>
    </location>
</feature>
<feature type="transmembrane region" description="Helical" evidence="4">
    <location>
        <begin position="94"/>
        <end position="111"/>
    </location>
</feature>
<feature type="transmembrane region" description="Helical" evidence="4">
    <location>
        <begin position="373"/>
        <end position="391"/>
    </location>
</feature>
<organism evidence="6 7">
    <name type="scientific">Sphingobium lignivorans</name>
    <dbReference type="NCBI Taxonomy" id="2735886"/>
    <lineage>
        <taxon>Bacteria</taxon>
        <taxon>Pseudomonadati</taxon>
        <taxon>Pseudomonadota</taxon>
        <taxon>Alphaproteobacteria</taxon>
        <taxon>Sphingomonadales</taxon>
        <taxon>Sphingomonadaceae</taxon>
        <taxon>Sphingobium</taxon>
    </lineage>
</organism>
<accession>A0ABR6NGQ9</accession>
<dbReference type="EMBL" id="JACHKA010000001">
    <property type="protein sequence ID" value="MBB5986271.1"/>
    <property type="molecule type" value="Genomic_DNA"/>
</dbReference>
<comment type="caution">
    <text evidence="6">The sequence shown here is derived from an EMBL/GenBank/DDBJ whole genome shotgun (WGS) entry which is preliminary data.</text>
</comment>
<dbReference type="Proteomes" id="UP001138540">
    <property type="component" value="Unassembled WGS sequence"/>
</dbReference>
<dbReference type="PROSITE" id="PS50850">
    <property type="entry name" value="MFS"/>
    <property type="match status" value="1"/>
</dbReference>
<name>A0ABR6NGQ9_9SPHN</name>
<dbReference type="InterPro" id="IPR020846">
    <property type="entry name" value="MFS_dom"/>
</dbReference>